<reference evidence="2" key="2">
    <citation type="submission" date="2016-05" db="EMBL/GenBank/DDBJ databases">
        <title>Comparative analysis highlights variable genome content of wheat rusts and divergence of the mating loci.</title>
        <authorList>
            <person name="Cuomo C.A."/>
            <person name="Bakkeren G."/>
            <person name="Szabo L."/>
            <person name="Khalil H."/>
            <person name="Joly D."/>
            <person name="Goldberg J."/>
            <person name="Young S."/>
            <person name="Zeng Q."/>
            <person name="Fellers J."/>
        </authorList>
    </citation>
    <scope>NUCLEOTIDE SEQUENCE [LARGE SCALE GENOMIC DNA]</scope>
    <source>
        <strain evidence="2">1-1 BBBD Race 1</strain>
    </source>
</reference>
<reference evidence="3" key="4">
    <citation type="submission" date="2025-05" db="UniProtKB">
        <authorList>
            <consortium name="EnsemblFungi"/>
        </authorList>
    </citation>
    <scope>IDENTIFICATION</scope>
    <source>
        <strain evidence="3">isolate 1-1 / race 1 (BBBD)</strain>
    </source>
</reference>
<gene>
    <name evidence="2" type="ORF">PTTG_11320</name>
</gene>
<feature type="non-terminal residue" evidence="2">
    <location>
        <position position="64"/>
    </location>
</feature>
<protein>
    <submittedName>
        <fullName evidence="2 3">Uncharacterized protein</fullName>
    </submittedName>
</protein>
<evidence type="ECO:0000313" key="4">
    <source>
        <dbReference type="Proteomes" id="UP000005240"/>
    </source>
</evidence>
<evidence type="ECO:0000256" key="1">
    <source>
        <dbReference type="SAM" id="MobiDB-lite"/>
    </source>
</evidence>
<evidence type="ECO:0000313" key="2">
    <source>
        <dbReference type="EMBL" id="OAV95826.1"/>
    </source>
</evidence>
<evidence type="ECO:0000313" key="3">
    <source>
        <dbReference type="EnsemblFungi" id="PTTG_11320-t43_1-p1"/>
    </source>
</evidence>
<dbReference type="EnsemblFungi" id="PTTG_11320-t43_1">
    <property type="protein sequence ID" value="PTTG_11320-t43_1-p1"/>
    <property type="gene ID" value="PTTG_11320"/>
</dbReference>
<dbReference type="VEuPathDB" id="FungiDB:PTTG_11320"/>
<dbReference type="OrthoDB" id="2506885at2759"/>
<feature type="region of interest" description="Disordered" evidence="1">
    <location>
        <begin position="28"/>
        <end position="64"/>
    </location>
</feature>
<sequence>MNPAQLDLQLAAINRILEGTGTVIDIKLPTEAQKTRGRPKGAPNKPKTTLRDPSAFKHVEKKRQ</sequence>
<keyword evidence="4" id="KW-1185">Reference proteome</keyword>
<dbReference type="Proteomes" id="UP000005240">
    <property type="component" value="Unassembled WGS sequence"/>
</dbReference>
<dbReference type="EMBL" id="ADAS02000025">
    <property type="protein sequence ID" value="OAV95826.1"/>
    <property type="molecule type" value="Genomic_DNA"/>
</dbReference>
<reference evidence="3 4" key="3">
    <citation type="journal article" date="2017" name="G3 (Bethesda)">
        <title>Comparative analysis highlights variable genome content of wheat rusts and divergence of the mating loci.</title>
        <authorList>
            <person name="Cuomo C.A."/>
            <person name="Bakkeren G."/>
            <person name="Khalil H.B."/>
            <person name="Panwar V."/>
            <person name="Joly D."/>
            <person name="Linning R."/>
            <person name="Sakthikumar S."/>
            <person name="Song X."/>
            <person name="Adiconis X."/>
            <person name="Fan L."/>
            <person name="Goldberg J.M."/>
            <person name="Levin J.Z."/>
            <person name="Young S."/>
            <person name="Zeng Q."/>
            <person name="Anikster Y."/>
            <person name="Bruce M."/>
            <person name="Wang M."/>
            <person name="Yin C."/>
            <person name="McCallum B."/>
            <person name="Szabo L.J."/>
            <person name="Hulbert S."/>
            <person name="Chen X."/>
            <person name="Fellers J.P."/>
        </authorList>
    </citation>
    <scope>NUCLEOTIDE SEQUENCE</scope>
    <source>
        <strain evidence="3">isolate 1-1 / race 1 (BBBD)</strain>
        <strain evidence="4">Isolate 1-1 / race 1 (BBBD)</strain>
    </source>
</reference>
<dbReference type="AlphaFoldDB" id="A0A180GSP8"/>
<accession>A0A180GSP8</accession>
<name>A0A180GSP8_PUCT1</name>
<reference evidence="2" key="1">
    <citation type="submission" date="2009-11" db="EMBL/GenBank/DDBJ databases">
        <authorList>
            <consortium name="The Broad Institute Genome Sequencing Platform"/>
            <person name="Ward D."/>
            <person name="Feldgarden M."/>
            <person name="Earl A."/>
            <person name="Young S.K."/>
            <person name="Zeng Q."/>
            <person name="Koehrsen M."/>
            <person name="Alvarado L."/>
            <person name="Berlin A."/>
            <person name="Bochicchio J."/>
            <person name="Borenstein D."/>
            <person name="Chapman S.B."/>
            <person name="Chen Z."/>
            <person name="Engels R."/>
            <person name="Freedman E."/>
            <person name="Gellesch M."/>
            <person name="Goldberg J."/>
            <person name="Griggs A."/>
            <person name="Gujja S."/>
            <person name="Heilman E."/>
            <person name="Heiman D."/>
            <person name="Hepburn T."/>
            <person name="Howarth C."/>
            <person name="Jen D."/>
            <person name="Larson L."/>
            <person name="Lewis B."/>
            <person name="Mehta T."/>
            <person name="Park D."/>
            <person name="Pearson M."/>
            <person name="Roberts A."/>
            <person name="Saif S."/>
            <person name="Shea T."/>
            <person name="Shenoy N."/>
            <person name="Sisk P."/>
            <person name="Stolte C."/>
            <person name="Sykes S."/>
            <person name="Thomson T."/>
            <person name="Walk T."/>
            <person name="White J."/>
            <person name="Yandava C."/>
            <person name="Izard J."/>
            <person name="Baranova O.V."/>
            <person name="Blanton J.M."/>
            <person name="Tanner A.C."/>
            <person name="Dewhirst F.E."/>
            <person name="Haas B."/>
            <person name="Nusbaum C."/>
            <person name="Birren B."/>
        </authorList>
    </citation>
    <scope>NUCLEOTIDE SEQUENCE [LARGE SCALE GENOMIC DNA]</scope>
    <source>
        <strain evidence="2">1-1 BBBD Race 1</strain>
    </source>
</reference>
<proteinExistence type="predicted"/>
<organism evidence="2">
    <name type="scientific">Puccinia triticina (isolate 1-1 / race 1 (BBBD))</name>
    <name type="common">Brown leaf rust fungus</name>
    <dbReference type="NCBI Taxonomy" id="630390"/>
    <lineage>
        <taxon>Eukaryota</taxon>
        <taxon>Fungi</taxon>
        <taxon>Dikarya</taxon>
        <taxon>Basidiomycota</taxon>
        <taxon>Pucciniomycotina</taxon>
        <taxon>Pucciniomycetes</taxon>
        <taxon>Pucciniales</taxon>
        <taxon>Pucciniaceae</taxon>
        <taxon>Puccinia</taxon>
    </lineage>
</organism>